<evidence type="ECO:0000313" key="4">
    <source>
        <dbReference type="Proteomes" id="UP000199477"/>
    </source>
</evidence>
<feature type="domain" description="Transposase IS116/IS110/IS902 C-terminal" evidence="2">
    <location>
        <begin position="214"/>
        <end position="292"/>
    </location>
</feature>
<dbReference type="PANTHER" id="PTHR33055:SF3">
    <property type="entry name" value="PUTATIVE TRANSPOSASE FOR IS117-RELATED"/>
    <property type="match status" value="1"/>
</dbReference>
<feature type="domain" description="Transposase IS110-like N-terminal" evidence="1">
    <location>
        <begin position="9"/>
        <end position="149"/>
    </location>
</feature>
<dbReference type="AlphaFoldDB" id="A0A1I1XX81"/>
<evidence type="ECO:0000313" key="3">
    <source>
        <dbReference type="EMBL" id="SFE10140.1"/>
    </source>
</evidence>
<dbReference type="EMBL" id="FONH01000001">
    <property type="protein sequence ID" value="SFE10140.1"/>
    <property type="molecule type" value="Genomic_DNA"/>
</dbReference>
<reference evidence="4" key="1">
    <citation type="submission" date="2016-10" db="EMBL/GenBank/DDBJ databases">
        <authorList>
            <person name="Varghese N."/>
            <person name="Submissions S."/>
        </authorList>
    </citation>
    <scope>NUCLEOTIDE SEQUENCE [LARGE SCALE GENOMIC DNA]</scope>
    <source>
        <strain evidence="4">UNC178MFTsu3.1</strain>
    </source>
</reference>
<proteinExistence type="predicted"/>
<dbReference type="GO" id="GO:0004803">
    <property type="term" value="F:transposase activity"/>
    <property type="evidence" value="ECO:0007669"/>
    <property type="project" value="InterPro"/>
</dbReference>
<dbReference type="Pfam" id="PF01548">
    <property type="entry name" value="DEDD_Tnp_IS110"/>
    <property type="match status" value="1"/>
</dbReference>
<evidence type="ECO:0000259" key="1">
    <source>
        <dbReference type="Pfam" id="PF01548"/>
    </source>
</evidence>
<protein>
    <submittedName>
        <fullName evidence="3">Transposase</fullName>
    </submittedName>
</protein>
<dbReference type="InterPro" id="IPR047650">
    <property type="entry name" value="Transpos_IS110"/>
</dbReference>
<keyword evidence="4" id="KW-1185">Reference proteome</keyword>
<dbReference type="Proteomes" id="UP000199477">
    <property type="component" value="Unassembled WGS sequence"/>
</dbReference>
<dbReference type="Pfam" id="PF02371">
    <property type="entry name" value="Transposase_20"/>
    <property type="match status" value="1"/>
</dbReference>
<name>A0A1I1XX81_9GAMM</name>
<dbReference type="PANTHER" id="PTHR33055">
    <property type="entry name" value="TRANSPOSASE FOR INSERTION SEQUENCE ELEMENT IS1111A"/>
    <property type="match status" value="1"/>
</dbReference>
<sequence>MKFITQPVIGVDIAKQVFQVHEVNTTTGEITSVKLKRAKFLEYFANRSSCLIGMEACGGAQHWARRLIALGHNVRLLPAQQVRPFAVGNKNDVADARAIWMAVQQPGIRAVVVKTETQQAVLALHRMRQQLVKFRTAQMNGLRGLLAEYGEVMPRGRFALAKAIPLVLERLIDRLPAVLIETLREQYARIGQMGSQITDIERRLHLWHRSDEDCQRIAAIPGVGLLTATAAVATMGDPHAFRSGREFAAWLGLVPRQVGTGGQVRLLGISKRGDTYLRTLLIHGARSVLVHSQKPSPWISAILQRRSLNVASVALANKIARTLWALIAHHRLYQSGYVSQPT</sequence>
<dbReference type="RefSeq" id="WP_026634377.1">
    <property type="nucleotide sequence ID" value="NZ_FONH01000001.1"/>
</dbReference>
<dbReference type="InterPro" id="IPR003346">
    <property type="entry name" value="Transposase_20"/>
</dbReference>
<organism evidence="3 4">
    <name type="scientific">Dyella marensis</name>
    <dbReference type="NCBI Taxonomy" id="500610"/>
    <lineage>
        <taxon>Bacteria</taxon>
        <taxon>Pseudomonadati</taxon>
        <taxon>Pseudomonadota</taxon>
        <taxon>Gammaproteobacteria</taxon>
        <taxon>Lysobacterales</taxon>
        <taxon>Rhodanobacteraceae</taxon>
        <taxon>Dyella</taxon>
    </lineage>
</organism>
<accession>A0A1I1XX81</accession>
<dbReference type="GO" id="GO:0003677">
    <property type="term" value="F:DNA binding"/>
    <property type="evidence" value="ECO:0007669"/>
    <property type="project" value="InterPro"/>
</dbReference>
<dbReference type="NCBIfam" id="NF033542">
    <property type="entry name" value="transpos_IS110"/>
    <property type="match status" value="1"/>
</dbReference>
<gene>
    <name evidence="3" type="ORF">SAMN02799615_00359</name>
</gene>
<dbReference type="InterPro" id="IPR002525">
    <property type="entry name" value="Transp_IS110-like_N"/>
</dbReference>
<dbReference type="GO" id="GO:0006313">
    <property type="term" value="P:DNA transposition"/>
    <property type="evidence" value="ECO:0007669"/>
    <property type="project" value="InterPro"/>
</dbReference>
<evidence type="ECO:0000259" key="2">
    <source>
        <dbReference type="Pfam" id="PF02371"/>
    </source>
</evidence>